<evidence type="ECO:0000256" key="3">
    <source>
        <dbReference type="ARBA" id="ARBA00023136"/>
    </source>
</evidence>
<evidence type="ECO:0000256" key="2">
    <source>
        <dbReference type="ARBA" id="ARBA00022989"/>
    </source>
</evidence>
<dbReference type="InterPro" id="IPR020846">
    <property type="entry name" value="MFS_dom"/>
</dbReference>
<dbReference type="SUPFAM" id="SSF103473">
    <property type="entry name" value="MFS general substrate transporter"/>
    <property type="match status" value="1"/>
</dbReference>
<feature type="transmembrane region" description="Helical" evidence="4">
    <location>
        <begin position="80"/>
        <end position="107"/>
    </location>
</feature>
<accession>A0A7T7HM06</accession>
<gene>
    <name evidence="6" type="ORF">JET14_05760</name>
</gene>
<evidence type="ECO:0000256" key="1">
    <source>
        <dbReference type="ARBA" id="ARBA00022692"/>
    </source>
</evidence>
<dbReference type="KEGG" id="mlut:JET14_05760"/>
<keyword evidence="3 4" id="KW-0472">Membrane</keyword>
<organism evidence="6 7">
    <name type="scientific">Martelella lutilitoris</name>
    <dbReference type="NCBI Taxonomy" id="2583532"/>
    <lineage>
        <taxon>Bacteria</taxon>
        <taxon>Pseudomonadati</taxon>
        <taxon>Pseudomonadota</taxon>
        <taxon>Alphaproteobacteria</taxon>
        <taxon>Hyphomicrobiales</taxon>
        <taxon>Aurantimonadaceae</taxon>
        <taxon>Martelella</taxon>
    </lineage>
</organism>
<dbReference type="PROSITE" id="PS50850">
    <property type="entry name" value="MFS"/>
    <property type="match status" value="1"/>
</dbReference>
<dbReference type="PANTHER" id="PTHR11360">
    <property type="entry name" value="MONOCARBOXYLATE TRANSPORTER"/>
    <property type="match status" value="1"/>
</dbReference>
<sequence length="406" mass="43775">MTVLAFLRENARWVGGAFLMNYFTAFGQTYFISLSAGDIRAEYGLSHGDFGLVYMGATLLSAATLTRLGRIVDHRSVVQVVLLVMPLLALACLLMALSRWVFLLFIALYMLRLFGQGMMSHIAVTAMGRWFNAMRGRAVSFSSLGLQTAEASFPLIFVAVSGLVGWRGSWVAAAALTLAVGLPLIVALMRVERAPQSAATGHKVQTAPRDWTRGEVLRDPLFWAILAVFLAPPFIGTTIFFHQVYMVELRGWTLEMFAGSFFLMSISSLAAMLATGVMVDRFSSVAVMPFMLLPIAAACLIIGFSGAAWTPFVFMPLIGFSMGASGTLNGSLWPELYGARHLGSIRAVVIAAIVFSTAVGPGLTGYLIDAGVFYPAQIAVMGIVSIALAMLMAGLRRRLLKRAGAE</sequence>
<feature type="domain" description="Major facilitator superfamily (MFS) profile" evidence="5">
    <location>
        <begin position="1"/>
        <end position="397"/>
    </location>
</feature>
<dbReference type="AlphaFoldDB" id="A0A7T7HM06"/>
<dbReference type="PANTHER" id="PTHR11360:SF308">
    <property type="entry name" value="BLL3089 PROTEIN"/>
    <property type="match status" value="1"/>
</dbReference>
<evidence type="ECO:0000313" key="7">
    <source>
        <dbReference type="Proteomes" id="UP000596083"/>
    </source>
</evidence>
<feature type="transmembrane region" description="Helical" evidence="4">
    <location>
        <begin position="313"/>
        <end position="333"/>
    </location>
</feature>
<dbReference type="GO" id="GO:0022857">
    <property type="term" value="F:transmembrane transporter activity"/>
    <property type="evidence" value="ECO:0007669"/>
    <property type="project" value="InterPro"/>
</dbReference>
<feature type="transmembrane region" description="Helical" evidence="4">
    <location>
        <begin position="12"/>
        <end position="31"/>
    </location>
</feature>
<name>A0A7T7HM06_9HYPH</name>
<dbReference type="InterPro" id="IPR011701">
    <property type="entry name" value="MFS"/>
</dbReference>
<proteinExistence type="predicted"/>
<evidence type="ECO:0000313" key="6">
    <source>
        <dbReference type="EMBL" id="QQM31674.1"/>
    </source>
</evidence>
<feature type="transmembrane region" description="Helical" evidence="4">
    <location>
        <begin position="51"/>
        <end position="68"/>
    </location>
</feature>
<evidence type="ECO:0000259" key="5">
    <source>
        <dbReference type="PROSITE" id="PS50850"/>
    </source>
</evidence>
<dbReference type="Gene3D" id="1.20.1250.20">
    <property type="entry name" value="MFS general substrate transporter like domains"/>
    <property type="match status" value="2"/>
</dbReference>
<protein>
    <submittedName>
        <fullName evidence="6">MFS transporter</fullName>
    </submittedName>
</protein>
<evidence type="ECO:0000256" key="4">
    <source>
        <dbReference type="SAM" id="Phobius"/>
    </source>
</evidence>
<dbReference type="Proteomes" id="UP000596083">
    <property type="component" value="Chromosome"/>
</dbReference>
<dbReference type="EMBL" id="CP066786">
    <property type="protein sequence ID" value="QQM31674.1"/>
    <property type="molecule type" value="Genomic_DNA"/>
</dbReference>
<feature type="transmembrane region" description="Helical" evidence="4">
    <location>
        <begin position="286"/>
        <end position="307"/>
    </location>
</feature>
<feature type="transmembrane region" description="Helical" evidence="4">
    <location>
        <begin position="113"/>
        <end position="132"/>
    </location>
</feature>
<feature type="transmembrane region" description="Helical" evidence="4">
    <location>
        <begin position="374"/>
        <end position="395"/>
    </location>
</feature>
<keyword evidence="1 4" id="KW-0812">Transmembrane</keyword>
<dbReference type="InterPro" id="IPR036259">
    <property type="entry name" value="MFS_trans_sf"/>
</dbReference>
<dbReference type="RefSeq" id="WP_200337199.1">
    <property type="nucleotide sequence ID" value="NZ_CP066786.1"/>
</dbReference>
<keyword evidence="2 4" id="KW-1133">Transmembrane helix</keyword>
<reference evidence="6 7" key="1">
    <citation type="submission" date="2020-12" db="EMBL/GenBank/DDBJ databases">
        <authorList>
            <person name="Zheng R.K."/>
            <person name="Sun C.M."/>
        </authorList>
    </citation>
    <scope>NUCLEOTIDE SEQUENCE [LARGE SCALE GENOMIC DNA]</scope>
    <source>
        <strain evidence="6 7">ZRK001</strain>
    </source>
</reference>
<feature type="transmembrane region" description="Helical" evidence="4">
    <location>
        <begin position="257"/>
        <end position="279"/>
    </location>
</feature>
<feature type="transmembrane region" description="Helical" evidence="4">
    <location>
        <begin position="345"/>
        <end position="368"/>
    </location>
</feature>
<feature type="transmembrane region" description="Helical" evidence="4">
    <location>
        <begin position="170"/>
        <end position="189"/>
    </location>
</feature>
<feature type="transmembrane region" description="Helical" evidence="4">
    <location>
        <begin position="221"/>
        <end position="245"/>
    </location>
</feature>
<dbReference type="InterPro" id="IPR050327">
    <property type="entry name" value="Proton-linked_MCT"/>
</dbReference>
<dbReference type="Pfam" id="PF07690">
    <property type="entry name" value="MFS_1"/>
    <property type="match status" value="1"/>
</dbReference>
<feature type="transmembrane region" description="Helical" evidence="4">
    <location>
        <begin position="144"/>
        <end position="164"/>
    </location>
</feature>